<dbReference type="HOGENOM" id="CLU_032896_3_1_5"/>
<dbReference type="AlphaFoldDB" id="I4YWR2"/>
<dbReference type="Proteomes" id="UP000003947">
    <property type="component" value="Unassembled WGS sequence"/>
</dbReference>
<evidence type="ECO:0008006" key="3">
    <source>
        <dbReference type="Google" id="ProtNLM"/>
    </source>
</evidence>
<dbReference type="eggNOG" id="COG4102">
    <property type="taxonomic scope" value="Bacteria"/>
</dbReference>
<dbReference type="OrthoDB" id="9779968at2"/>
<sequence length="408" mass="42975" precursor="true">MSDLCENDVSRRAVLGAAGALFAWSFVPKFAYAAAGARDARFICIVLRGAMDGMSAVAPVGDPDYVGLRESIALSTEGGNPALPLDGFFALHPAMPNLLRLYKAGQATVIHATSTGYRDRSHFDGQDVLESGQPGPGRTETGWMNRLLLTLPEGERIEQHGALGIGPVPPLIVRGRAPVTGWAPAILPKAKEDLAQRLLDLYAVRDPELGVQLRSGLETDRLASRMGGMAGQPGGGASVAMRRVAEGAARLVNADDGPRIAALAFDGWDTHANEGGATGQLAQLLGGLDGAFAAFEAGLKERWADTVLMVVTEFGRTARVNGTVGTDHGNGTVAFLLGGAVKGRRVIADWPGLKPENLFEGRDLRPTTDIRSVAKGVLADLFGISAARLADDVFPDTPDLKPMRDLVV</sequence>
<dbReference type="RefSeq" id="WP_009764454.1">
    <property type="nucleotide sequence ID" value="NZ_CP141048.1"/>
</dbReference>
<dbReference type="PANTHER" id="PTHR43737:SF1">
    <property type="entry name" value="DUF1501 DOMAIN-CONTAINING PROTEIN"/>
    <property type="match status" value="1"/>
</dbReference>
<evidence type="ECO:0000313" key="1">
    <source>
        <dbReference type="EMBL" id="EIM28404.1"/>
    </source>
</evidence>
<dbReference type="EMBL" id="JH660645">
    <property type="protein sequence ID" value="EIM28404.1"/>
    <property type="molecule type" value="Genomic_DNA"/>
</dbReference>
<proteinExistence type="predicted"/>
<dbReference type="PATRIC" id="fig|864069.3.peg.5366"/>
<name>I4YWR2_9HYPH</name>
<reference evidence="1 2" key="1">
    <citation type="submission" date="2012-02" db="EMBL/GenBank/DDBJ databases">
        <title>Improved High-Quality Draft sequence of Microvirga sp. WSM3557.</title>
        <authorList>
            <consortium name="US DOE Joint Genome Institute"/>
            <person name="Lucas S."/>
            <person name="Han J."/>
            <person name="Lapidus A."/>
            <person name="Cheng J.-F."/>
            <person name="Goodwin L."/>
            <person name="Pitluck S."/>
            <person name="Peters L."/>
            <person name="Zhang X."/>
            <person name="Detter J.C."/>
            <person name="Han C."/>
            <person name="Tapia R."/>
            <person name="Land M."/>
            <person name="Hauser L."/>
            <person name="Kyrpides N."/>
            <person name="Ivanova N."/>
            <person name="Pagani I."/>
            <person name="Brau L."/>
            <person name="Yates R."/>
            <person name="O'Hara G."/>
            <person name="Rui T."/>
            <person name="Howieson J."/>
            <person name="Reeve W."/>
            <person name="Woyke T."/>
        </authorList>
    </citation>
    <scope>NUCLEOTIDE SEQUENCE [LARGE SCALE GENOMIC DNA]</scope>
    <source>
        <strain evidence="1 2">WSM3557</strain>
    </source>
</reference>
<protein>
    <recommendedName>
        <fullName evidence="3">DUF1501 domain-containing protein</fullName>
    </recommendedName>
</protein>
<gene>
    <name evidence="1" type="ORF">MicloDRAFT_00049870</name>
</gene>
<dbReference type="InterPro" id="IPR010869">
    <property type="entry name" value="DUF1501"/>
</dbReference>
<organism evidence="1 2">
    <name type="scientific">Microvirga lotononidis</name>
    <dbReference type="NCBI Taxonomy" id="864069"/>
    <lineage>
        <taxon>Bacteria</taxon>
        <taxon>Pseudomonadati</taxon>
        <taxon>Pseudomonadota</taxon>
        <taxon>Alphaproteobacteria</taxon>
        <taxon>Hyphomicrobiales</taxon>
        <taxon>Methylobacteriaceae</taxon>
        <taxon>Microvirga</taxon>
    </lineage>
</organism>
<keyword evidence="2" id="KW-1185">Reference proteome</keyword>
<dbReference type="PANTHER" id="PTHR43737">
    <property type="entry name" value="BLL7424 PROTEIN"/>
    <property type="match status" value="1"/>
</dbReference>
<evidence type="ECO:0000313" key="2">
    <source>
        <dbReference type="Proteomes" id="UP000003947"/>
    </source>
</evidence>
<accession>I4YWR2</accession>
<dbReference type="Pfam" id="PF07394">
    <property type="entry name" value="DUF1501"/>
    <property type="match status" value="1"/>
</dbReference>
<dbReference type="STRING" id="864069.MicloDRAFT_00049870"/>